<feature type="domain" description="Tetratricopeptide repeat protein 21A/21B C-terminal ARM" evidence="1">
    <location>
        <begin position="131"/>
        <end position="343"/>
    </location>
</feature>
<dbReference type="GO" id="GO:0005929">
    <property type="term" value="C:cilium"/>
    <property type="evidence" value="ECO:0007669"/>
    <property type="project" value="GOC"/>
</dbReference>
<name>A0AAN9YZD9_9ORTH</name>
<dbReference type="EMBL" id="JAZDUA010000289">
    <property type="protein sequence ID" value="KAK7862078.1"/>
    <property type="molecule type" value="Genomic_DNA"/>
</dbReference>
<dbReference type="InterPro" id="IPR056834">
    <property type="entry name" value="ARM_TT21_C"/>
</dbReference>
<sequence length="348" mass="38427">MNDILGCRQVYRRAGTLELGKGLLDAAEAAGVAAAAGGRGGGGGGGAGAEGNAGVPPGELFCRALFTWFSGSPRQACHMFGNLRHDEEWGLPAVYHMLDICIDQDDLLACDVPKSETPDPDDDHDVSLKVASRLLAELRSKVPKGSSIGLRNRILENLLLLASKRKASIQRATDDFVLLMKEKENKDNVTVALGMAIALVLGKNVSRAKHILKRFVKFDWNVEDSADLERSWLLLAILYVQKGKHGTANKLLKRILGHNKGYCKAYQYAGVIAEKEQYYSEAAKQYQNAWKFGGYSNPQIAYRMAYNYMKDRKYVQALDTCQTIKKLHPGFADTCLDIVEICRNNLRT</sequence>
<evidence type="ECO:0000259" key="1">
    <source>
        <dbReference type="Pfam" id="PF25063"/>
    </source>
</evidence>
<evidence type="ECO:0000313" key="3">
    <source>
        <dbReference type="EMBL" id="KAK7862078.1"/>
    </source>
</evidence>
<dbReference type="AlphaFoldDB" id="A0AAN9YZD9"/>
<dbReference type="Gene3D" id="1.25.40.10">
    <property type="entry name" value="Tetratricopeptide repeat domain"/>
    <property type="match status" value="1"/>
</dbReference>
<organism evidence="3 4">
    <name type="scientific">Gryllus longicercus</name>
    <dbReference type="NCBI Taxonomy" id="2509291"/>
    <lineage>
        <taxon>Eukaryota</taxon>
        <taxon>Metazoa</taxon>
        <taxon>Ecdysozoa</taxon>
        <taxon>Arthropoda</taxon>
        <taxon>Hexapoda</taxon>
        <taxon>Insecta</taxon>
        <taxon>Pterygota</taxon>
        <taxon>Neoptera</taxon>
        <taxon>Polyneoptera</taxon>
        <taxon>Orthoptera</taxon>
        <taxon>Ensifera</taxon>
        <taxon>Gryllidea</taxon>
        <taxon>Grylloidea</taxon>
        <taxon>Gryllidae</taxon>
        <taxon>Gryllinae</taxon>
        <taxon>Gryllus</taxon>
    </lineage>
</organism>
<evidence type="ECO:0000259" key="2">
    <source>
        <dbReference type="Pfam" id="PF25064"/>
    </source>
</evidence>
<gene>
    <name evidence="3" type="ORF">R5R35_011496</name>
</gene>
<dbReference type="Pfam" id="PF25064">
    <property type="entry name" value="ARM_TT21_5th"/>
    <property type="match status" value="1"/>
</dbReference>
<protein>
    <submittedName>
        <fullName evidence="3">Uncharacterized protein</fullName>
    </submittedName>
</protein>
<reference evidence="3 4" key="1">
    <citation type="submission" date="2024-03" db="EMBL/GenBank/DDBJ databases">
        <title>The genome assembly and annotation of the cricket Gryllus longicercus Weissman &amp; Gray.</title>
        <authorList>
            <person name="Szrajer S."/>
            <person name="Gray D."/>
            <person name="Ylla G."/>
        </authorList>
    </citation>
    <scope>NUCLEOTIDE SEQUENCE [LARGE SCALE GENOMIC DNA]</scope>
    <source>
        <strain evidence="3">DAG 2021-001</strain>
        <tissue evidence="3">Whole body minus gut</tissue>
    </source>
</reference>
<dbReference type="Pfam" id="PF25063">
    <property type="entry name" value="ARM_TT21_C"/>
    <property type="match status" value="1"/>
</dbReference>
<comment type="caution">
    <text evidence="3">The sequence shown here is derived from an EMBL/GenBank/DDBJ whole genome shotgun (WGS) entry which is preliminary data.</text>
</comment>
<feature type="domain" description="Tetratricopeptide repeat protein 21A/21B fifth ARM repeats" evidence="2">
    <location>
        <begin position="56"/>
        <end position="102"/>
    </location>
</feature>
<dbReference type="GO" id="GO:0035721">
    <property type="term" value="P:intraciliary retrograde transport"/>
    <property type="evidence" value="ECO:0007669"/>
    <property type="project" value="TreeGrafter"/>
</dbReference>
<dbReference type="PANTHER" id="PTHR14699:SF0">
    <property type="entry name" value="TETRATRICOPEPTIDE REPEAT PROTEIN 21 HOMOLOG"/>
    <property type="match status" value="1"/>
</dbReference>
<evidence type="ECO:0000313" key="4">
    <source>
        <dbReference type="Proteomes" id="UP001378592"/>
    </source>
</evidence>
<proteinExistence type="predicted"/>
<dbReference type="GO" id="GO:0030991">
    <property type="term" value="C:intraciliary transport particle A"/>
    <property type="evidence" value="ECO:0007669"/>
    <property type="project" value="TreeGrafter"/>
</dbReference>
<dbReference type="GO" id="GO:0061512">
    <property type="term" value="P:protein localization to cilium"/>
    <property type="evidence" value="ECO:0007669"/>
    <property type="project" value="TreeGrafter"/>
</dbReference>
<dbReference type="PANTHER" id="PTHR14699">
    <property type="entry name" value="STI2 PROTEIN-RELATED"/>
    <property type="match status" value="1"/>
</dbReference>
<keyword evidence="4" id="KW-1185">Reference proteome</keyword>
<dbReference type="InterPro" id="IPR011990">
    <property type="entry name" value="TPR-like_helical_dom_sf"/>
</dbReference>
<dbReference type="SUPFAM" id="SSF48452">
    <property type="entry name" value="TPR-like"/>
    <property type="match status" value="1"/>
</dbReference>
<dbReference type="Proteomes" id="UP001378592">
    <property type="component" value="Unassembled WGS sequence"/>
</dbReference>
<accession>A0AAN9YZD9</accession>
<dbReference type="InterPro" id="IPR056835">
    <property type="entry name" value="ARM_TT21_5th"/>
</dbReference>
<dbReference type="InterPro" id="IPR040364">
    <property type="entry name" value="TTC21A/TTC21B"/>
</dbReference>